<dbReference type="InterPro" id="IPR029058">
    <property type="entry name" value="AB_hydrolase_fold"/>
</dbReference>
<name>A0A2V3DNQ8_9MICC</name>
<feature type="transmembrane region" description="Helical" evidence="2">
    <location>
        <begin position="79"/>
        <end position="100"/>
    </location>
</feature>
<dbReference type="EMBL" id="QHLZ01000009">
    <property type="protein sequence ID" value="PXA64613.1"/>
    <property type="molecule type" value="Genomic_DNA"/>
</dbReference>
<reference evidence="4 5" key="1">
    <citation type="submission" date="2018-05" db="EMBL/GenBank/DDBJ databases">
        <title>Genetic diversity of glacier-inhabiting Cryobacterium bacteria in China and description of Cryobacterium mengkeensis sp. nov. and Arthrobacter glacialis sp. nov.</title>
        <authorList>
            <person name="Liu Q."/>
            <person name="Xin Y.-H."/>
        </authorList>
    </citation>
    <scope>NUCLEOTIDE SEQUENCE [LARGE SCALE GENOMIC DNA]</scope>
    <source>
        <strain evidence="4 5">GP3</strain>
    </source>
</reference>
<dbReference type="GO" id="GO:0016787">
    <property type="term" value="F:hydrolase activity"/>
    <property type="evidence" value="ECO:0007669"/>
    <property type="project" value="InterPro"/>
</dbReference>
<evidence type="ECO:0000256" key="1">
    <source>
        <dbReference type="SAM" id="MobiDB-lite"/>
    </source>
</evidence>
<dbReference type="Pfam" id="PF12695">
    <property type="entry name" value="Abhydrolase_5"/>
    <property type="match status" value="1"/>
</dbReference>
<dbReference type="OrthoDB" id="9780932at2"/>
<feature type="domain" description="Alpha/beta hydrolase fold-5" evidence="3">
    <location>
        <begin position="171"/>
        <end position="334"/>
    </location>
</feature>
<dbReference type="AlphaFoldDB" id="A0A2V3DNQ8"/>
<feature type="region of interest" description="Disordered" evidence="1">
    <location>
        <begin position="1"/>
        <end position="39"/>
    </location>
</feature>
<dbReference type="SUPFAM" id="SSF53474">
    <property type="entry name" value="alpha/beta-Hydrolases"/>
    <property type="match status" value="1"/>
</dbReference>
<gene>
    <name evidence="4" type="ORF">CVS29_13705</name>
</gene>
<feature type="transmembrane region" description="Helical" evidence="2">
    <location>
        <begin position="47"/>
        <end position="73"/>
    </location>
</feature>
<keyword evidence="2" id="KW-0472">Membrane</keyword>
<evidence type="ECO:0000313" key="5">
    <source>
        <dbReference type="Proteomes" id="UP000246303"/>
    </source>
</evidence>
<keyword evidence="2" id="KW-1133">Transmembrane helix</keyword>
<dbReference type="Gene3D" id="3.40.50.1820">
    <property type="entry name" value="alpha/beta hydrolase"/>
    <property type="match status" value="1"/>
</dbReference>
<feature type="compositionally biased region" description="Basic and acidic residues" evidence="1">
    <location>
        <begin position="16"/>
        <end position="36"/>
    </location>
</feature>
<comment type="caution">
    <text evidence="4">The sequence shown here is derived from an EMBL/GenBank/DDBJ whole genome shotgun (WGS) entry which is preliminary data.</text>
</comment>
<keyword evidence="2" id="KW-0812">Transmembrane</keyword>
<evidence type="ECO:0000256" key="2">
    <source>
        <dbReference type="SAM" id="Phobius"/>
    </source>
</evidence>
<organism evidence="4 5">
    <name type="scientific">Arthrobacter psychrochitiniphilus</name>
    <dbReference type="NCBI Taxonomy" id="291045"/>
    <lineage>
        <taxon>Bacteria</taxon>
        <taxon>Bacillati</taxon>
        <taxon>Actinomycetota</taxon>
        <taxon>Actinomycetes</taxon>
        <taxon>Micrococcales</taxon>
        <taxon>Micrococcaceae</taxon>
        <taxon>Arthrobacter</taxon>
    </lineage>
</organism>
<evidence type="ECO:0000313" key="4">
    <source>
        <dbReference type="EMBL" id="PXA64613.1"/>
    </source>
</evidence>
<dbReference type="Proteomes" id="UP000246303">
    <property type="component" value="Unassembled WGS sequence"/>
</dbReference>
<keyword evidence="5" id="KW-1185">Reference proteome</keyword>
<sequence>MTNHVSGNLGESKMTSPDHEPIPSERQGKRKREPEGSRAGARRADAALLWTARILCLAGVIVSVAAAILTGSMLKHGQIAYATILVVVFVVSSVLGIRFWRQSPSAVRFKPLRWMGVLAFTLVLAAVGWLVPSAAIAPSLLAMQSDARVTVNETSDQIVLAPAHSEKRLGLFFQPGARVDARAYVATLRPLAEEGFTVVIPKQPLGIAFLATGAFKGARTQHSPVDRWVVGGHSLGGTVSALDAQSFSGASTDPVVGLLLFASYPATDMSAVPVKVLSLSGSNDGLATVEKINNSKALLPADSTFTVIEGAVHADFGDYGAQAGDGQPGISRDKARANISTDSLAFMESLNSAD</sequence>
<dbReference type="InterPro" id="IPR029059">
    <property type="entry name" value="AB_hydrolase_5"/>
</dbReference>
<feature type="transmembrane region" description="Helical" evidence="2">
    <location>
        <begin position="112"/>
        <end position="131"/>
    </location>
</feature>
<accession>A0A2V3DNQ8</accession>
<evidence type="ECO:0000259" key="3">
    <source>
        <dbReference type="Pfam" id="PF12695"/>
    </source>
</evidence>
<proteinExistence type="predicted"/>
<protein>
    <recommendedName>
        <fullName evidence="3">Alpha/beta hydrolase fold-5 domain-containing protein</fullName>
    </recommendedName>
</protein>